<dbReference type="PANTHER" id="PTHR33376">
    <property type="match status" value="1"/>
</dbReference>
<accession>A0A160TFA8</accession>
<proteinExistence type="predicted"/>
<gene>
    <name evidence="2" type="ORF">MGWOODY_Tha1861</name>
</gene>
<dbReference type="GO" id="GO:0055085">
    <property type="term" value="P:transmembrane transport"/>
    <property type="evidence" value="ECO:0007669"/>
    <property type="project" value="InterPro"/>
</dbReference>
<evidence type="ECO:0000256" key="1">
    <source>
        <dbReference type="ARBA" id="ARBA00022729"/>
    </source>
</evidence>
<dbReference type="NCBIfam" id="NF037995">
    <property type="entry name" value="TRAP_S1"/>
    <property type="match status" value="1"/>
</dbReference>
<sequence length="330" mass="35968">MKLLTPVLLVLSLLATSAQAATLKIATLAPDGTSWMKLFREAAAEIKTETEGRVNVKYFPGGVQGSDKSVLRKMQIRQLQGGAVASGAFAQIASSTQLYSLPFTFRNLEEVRAIREEFDPYIIQDLAKNGYVVLGISEGGFAYLMSNKAIRTSSDVQDRKVWVPEGDMISQTTFENGGVSPIALPVSDVYTSLQTGLIDTVAVNPSTSIALQWHTKLDYATDYPLVFLIGMMVVDDSAFKKISTADQATVKRVMAATFAKMDAQNEIDEAGARQALAQNGIEFVELTEADKTAWQALAKGAVAALADKNVYPVDLYKKLQQRLIELRQAK</sequence>
<keyword evidence="1" id="KW-0732">Signal</keyword>
<dbReference type="InterPro" id="IPR038404">
    <property type="entry name" value="TRAP_DctP_sf"/>
</dbReference>
<dbReference type="AlphaFoldDB" id="A0A160TFA8"/>
<dbReference type="Gene3D" id="3.40.190.170">
    <property type="entry name" value="Bacterial extracellular solute-binding protein, family 7"/>
    <property type="match status" value="1"/>
</dbReference>
<protein>
    <submittedName>
        <fullName evidence="2">TRAP-type C4-dicarboxylate transport system, periplasmic component</fullName>
    </submittedName>
</protein>
<dbReference type="Pfam" id="PF03480">
    <property type="entry name" value="DctP"/>
    <property type="match status" value="1"/>
</dbReference>
<name>A0A160TFA8_9ZZZZ</name>
<reference evidence="2" key="1">
    <citation type="submission" date="2015-10" db="EMBL/GenBank/DDBJ databases">
        <authorList>
            <person name="Gilbert D.G."/>
        </authorList>
    </citation>
    <scope>NUCLEOTIDE SEQUENCE</scope>
</reference>
<dbReference type="PANTHER" id="PTHR33376:SF4">
    <property type="entry name" value="SIALIC ACID-BINDING PERIPLASMIC PROTEIN SIAP"/>
    <property type="match status" value="1"/>
</dbReference>
<dbReference type="InterPro" id="IPR018389">
    <property type="entry name" value="DctP_fam"/>
</dbReference>
<dbReference type="CDD" id="cd13670">
    <property type="entry name" value="PBP2_TRAP_Tp0957_like"/>
    <property type="match status" value="1"/>
</dbReference>
<evidence type="ECO:0000313" key="2">
    <source>
        <dbReference type="EMBL" id="CUS42538.1"/>
    </source>
</evidence>
<dbReference type="EMBL" id="CZQC01000067">
    <property type="protein sequence ID" value="CUS42538.1"/>
    <property type="molecule type" value="Genomic_DNA"/>
</dbReference>
<organism evidence="2">
    <name type="scientific">hydrothermal vent metagenome</name>
    <dbReference type="NCBI Taxonomy" id="652676"/>
    <lineage>
        <taxon>unclassified sequences</taxon>
        <taxon>metagenomes</taxon>
        <taxon>ecological metagenomes</taxon>
    </lineage>
</organism>